<dbReference type="Proteomes" id="UP001205185">
    <property type="component" value="Unassembled WGS sequence"/>
</dbReference>
<keyword evidence="2" id="KW-1185">Reference proteome</keyword>
<organism evidence="1 2">
    <name type="scientific">Actinokineospora diospyrosa</name>
    <dbReference type="NCBI Taxonomy" id="103728"/>
    <lineage>
        <taxon>Bacteria</taxon>
        <taxon>Bacillati</taxon>
        <taxon>Actinomycetota</taxon>
        <taxon>Actinomycetes</taxon>
        <taxon>Pseudonocardiales</taxon>
        <taxon>Pseudonocardiaceae</taxon>
        <taxon>Actinokineospora</taxon>
    </lineage>
</organism>
<dbReference type="Pfam" id="PF19688">
    <property type="entry name" value="DUF6189"/>
    <property type="match status" value="1"/>
</dbReference>
<proteinExistence type="predicted"/>
<evidence type="ECO:0000313" key="2">
    <source>
        <dbReference type="Proteomes" id="UP001205185"/>
    </source>
</evidence>
<dbReference type="EMBL" id="JAMTCO010000003">
    <property type="protein sequence ID" value="MCP2268848.1"/>
    <property type="molecule type" value="Genomic_DNA"/>
</dbReference>
<dbReference type="RefSeq" id="WP_253885795.1">
    <property type="nucleotide sequence ID" value="NZ_BAAAVB010000001.1"/>
</dbReference>
<gene>
    <name evidence="1" type="ORF">LV75_001335</name>
</gene>
<accession>A0ABT1I8D8</accession>
<sequence length="190" mass="21281">MTEPDLVVNRHTIDDVLARLVDETPGFPRHQAESVREDAAAGECEIAFDWLVSWLIDEYVPLAPSYFRRLEAVADYLGDERSWYHVACLRDQVQWDGPPPERADPPLSATTAARVVLSLIAECQGLEGGALRDALEGVDAGDPRAGLRELVTWIEVFETPTTPWFLRNALRVAEFYHDNALSERLAALTH</sequence>
<evidence type="ECO:0000313" key="1">
    <source>
        <dbReference type="EMBL" id="MCP2268848.1"/>
    </source>
</evidence>
<reference evidence="1 2" key="1">
    <citation type="submission" date="2022-06" db="EMBL/GenBank/DDBJ databases">
        <title>Genomic Encyclopedia of Archaeal and Bacterial Type Strains, Phase II (KMG-II): from individual species to whole genera.</title>
        <authorList>
            <person name="Goeker M."/>
        </authorList>
    </citation>
    <scope>NUCLEOTIDE SEQUENCE [LARGE SCALE GENOMIC DNA]</scope>
    <source>
        <strain evidence="1 2">DSM 44255</strain>
    </source>
</reference>
<protein>
    <submittedName>
        <fullName evidence="1">Uncharacterized protein</fullName>
    </submittedName>
</protein>
<comment type="caution">
    <text evidence="1">The sequence shown here is derived from an EMBL/GenBank/DDBJ whole genome shotgun (WGS) entry which is preliminary data.</text>
</comment>
<dbReference type="InterPro" id="IPR045686">
    <property type="entry name" value="DUF6189"/>
</dbReference>
<name>A0ABT1I8D8_9PSEU</name>